<dbReference type="EMBL" id="RBKS01000001">
    <property type="protein sequence ID" value="RKR73879.1"/>
    <property type="molecule type" value="Genomic_DNA"/>
</dbReference>
<keyword evidence="3" id="KW-1185">Reference proteome</keyword>
<dbReference type="RefSeq" id="WP_170159848.1">
    <property type="nucleotide sequence ID" value="NZ_RBKS01000001.1"/>
</dbReference>
<comment type="caution">
    <text evidence="2">The sequence shown here is derived from an EMBL/GenBank/DDBJ whole genome shotgun (WGS) entry which is preliminary data.</text>
</comment>
<feature type="compositionally biased region" description="Basic and acidic residues" evidence="1">
    <location>
        <begin position="1"/>
        <end position="30"/>
    </location>
</feature>
<dbReference type="Proteomes" id="UP000280008">
    <property type="component" value="Unassembled WGS sequence"/>
</dbReference>
<feature type="region of interest" description="Disordered" evidence="1">
    <location>
        <begin position="1"/>
        <end position="46"/>
    </location>
</feature>
<gene>
    <name evidence="2" type="ORF">C8E83_0976</name>
</gene>
<proteinExistence type="predicted"/>
<evidence type="ECO:0000313" key="2">
    <source>
        <dbReference type="EMBL" id="RKR73879.1"/>
    </source>
</evidence>
<reference evidence="2 3" key="1">
    <citation type="submission" date="2018-10" db="EMBL/GenBank/DDBJ databases">
        <title>Sequencing the genomes of 1000 actinobacteria strains.</title>
        <authorList>
            <person name="Klenk H.-P."/>
        </authorList>
    </citation>
    <scope>NUCLEOTIDE SEQUENCE [LARGE SCALE GENOMIC DNA]</scope>
    <source>
        <strain evidence="2 3">DSM 17894</strain>
    </source>
</reference>
<evidence type="ECO:0000256" key="1">
    <source>
        <dbReference type="SAM" id="MobiDB-lite"/>
    </source>
</evidence>
<dbReference type="AlphaFoldDB" id="A0A495IDE7"/>
<sequence>MTKDTDPKPDEHLSPDPLTDPHPETEKPGEEWIPEPEPADGDGPLP</sequence>
<protein>
    <submittedName>
        <fullName evidence="2">Uncharacterized protein</fullName>
    </submittedName>
</protein>
<name>A0A495IDE7_9MICO</name>
<evidence type="ECO:0000313" key="3">
    <source>
        <dbReference type="Proteomes" id="UP000280008"/>
    </source>
</evidence>
<organism evidence="2 3">
    <name type="scientific">Frondihabitans australicus</name>
    <dbReference type="NCBI Taxonomy" id="386892"/>
    <lineage>
        <taxon>Bacteria</taxon>
        <taxon>Bacillati</taxon>
        <taxon>Actinomycetota</taxon>
        <taxon>Actinomycetes</taxon>
        <taxon>Micrococcales</taxon>
        <taxon>Microbacteriaceae</taxon>
        <taxon>Frondihabitans</taxon>
    </lineage>
</organism>
<accession>A0A495IDE7</accession>